<gene>
    <name evidence="1" type="ORF">SAMN04488498_11553</name>
</gene>
<evidence type="ECO:0000313" key="1">
    <source>
        <dbReference type="EMBL" id="SFK86669.1"/>
    </source>
</evidence>
<reference evidence="1 2" key="1">
    <citation type="submission" date="2016-10" db="EMBL/GenBank/DDBJ databases">
        <authorList>
            <person name="Varghese N."/>
            <person name="Submissions S."/>
        </authorList>
    </citation>
    <scope>NUCLEOTIDE SEQUENCE [LARGE SCALE GENOMIC DNA]</scope>
    <source>
        <strain evidence="1 2">DSM 21822</strain>
    </source>
</reference>
<keyword evidence="2" id="KW-1185">Reference proteome</keyword>
<name>A0A1I4D1Q3_9HYPH</name>
<evidence type="ECO:0000313" key="2">
    <source>
        <dbReference type="Proteomes" id="UP000323300"/>
    </source>
</evidence>
<protein>
    <submittedName>
        <fullName evidence="1">Uncharacterized protein</fullName>
    </submittedName>
</protein>
<proteinExistence type="predicted"/>
<dbReference type="Proteomes" id="UP000323300">
    <property type="component" value="Unassembled WGS sequence"/>
</dbReference>
<accession>A0A1I4D1Q3</accession>
<dbReference type="AlphaFoldDB" id="A0A1I4D1Q3"/>
<sequence>MDRQRNMEPAVFTLKHTYLSPDPAVALLSDWKRAQRVSLVLCRLQQRLETRIIRALGFRGQVPVEQCPQNEKAHKLNKQREVDELLHKEGSNKDAPTKWAIQTDEQIAQWDAMDEEIGYSLTREAEIIATTEVLKFQDTLPATTAQSFAGIIAKLEIIMGADRDIGDPTDFPWPHIASVLRDLKTIIGSLPIERHDRAIIRADAVGYRATASNQRKKAGAEREGSPLGE</sequence>
<dbReference type="RefSeq" id="WP_244621819.1">
    <property type="nucleotide sequence ID" value="NZ_BSPE01000001.1"/>
</dbReference>
<dbReference type="EMBL" id="FOSL01000015">
    <property type="protein sequence ID" value="SFK86669.1"/>
    <property type="molecule type" value="Genomic_DNA"/>
</dbReference>
<organism evidence="1 2">
    <name type="scientific">Neomesorhizobium albiziae</name>
    <dbReference type="NCBI Taxonomy" id="335020"/>
    <lineage>
        <taxon>Bacteria</taxon>
        <taxon>Pseudomonadati</taxon>
        <taxon>Pseudomonadota</taxon>
        <taxon>Alphaproteobacteria</taxon>
        <taxon>Hyphomicrobiales</taxon>
        <taxon>Phyllobacteriaceae</taxon>
        <taxon>Neomesorhizobium</taxon>
    </lineage>
</organism>